<proteinExistence type="predicted"/>
<sequence>MSLPSVRLAGREARASGQAREADRAAGIGGASGRGPVAPGAAACSAGPVCLAGSSRQTHPHRV</sequence>
<protein>
    <submittedName>
        <fullName evidence="2">Uncharacterized protein</fullName>
    </submittedName>
</protein>
<comment type="caution">
    <text evidence="2">The sequence shown here is derived from an EMBL/GenBank/DDBJ whole genome shotgun (WGS) entry which is preliminary data.</text>
</comment>
<feature type="compositionally biased region" description="Basic and acidic residues" evidence="1">
    <location>
        <begin position="9"/>
        <end position="24"/>
    </location>
</feature>
<dbReference type="AlphaFoldDB" id="A0A511D6E9"/>
<dbReference type="EMBL" id="BJVI01000068">
    <property type="protein sequence ID" value="GEL20361.1"/>
    <property type="molecule type" value="Genomic_DNA"/>
</dbReference>
<evidence type="ECO:0000256" key="1">
    <source>
        <dbReference type="SAM" id="MobiDB-lite"/>
    </source>
</evidence>
<evidence type="ECO:0000313" key="2">
    <source>
        <dbReference type="EMBL" id="GEL20361.1"/>
    </source>
</evidence>
<reference evidence="2 3" key="1">
    <citation type="submission" date="2019-07" db="EMBL/GenBank/DDBJ databases">
        <title>Whole genome shotgun sequence of Pseudonocardia asaccharolytica NBRC 16224.</title>
        <authorList>
            <person name="Hosoyama A."/>
            <person name="Uohara A."/>
            <person name="Ohji S."/>
            <person name="Ichikawa N."/>
        </authorList>
    </citation>
    <scope>NUCLEOTIDE SEQUENCE [LARGE SCALE GENOMIC DNA]</scope>
    <source>
        <strain evidence="2 3">NBRC 16224</strain>
    </source>
</reference>
<feature type="region of interest" description="Disordered" evidence="1">
    <location>
        <begin position="1"/>
        <end position="43"/>
    </location>
</feature>
<keyword evidence="3" id="KW-1185">Reference proteome</keyword>
<organism evidence="2 3">
    <name type="scientific">Pseudonocardia asaccharolytica DSM 44247 = NBRC 16224</name>
    <dbReference type="NCBI Taxonomy" id="1123024"/>
    <lineage>
        <taxon>Bacteria</taxon>
        <taxon>Bacillati</taxon>
        <taxon>Actinomycetota</taxon>
        <taxon>Actinomycetes</taxon>
        <taxon>Pseudonocardiales</taxon>
        <taxon>Pseudonocardiaceae</taxon>
        <taxon>Pseudonocardia</taxon>
    </lineage>
</organism>
<name>A0A511D6E9_9PSEU</name>
<evidence type="ECO:0000313" key="3">
    <source>
        <dbReference type="Proteomes" id="UP000321328"/>
    </source>
</evidence>
<dbReference type="Proteomes" id="UP000321328">
    <property type="component" value="Unassembled WGS sequence"/>
</dbReference>
<gene>
    <name evidence="2" type="ORF">PA7_41980</name>
</gene>
<accession>A0A511D6E9</accession>